<dbReference type="RefSeq" id="WP_212979282.1">
    <property type="nucleotide sequence ID" value="NZ_AP025343.1"/>
</dbReference>
<dbReference type="Proteomes" id="UP000682811">
    <property type="component" value="Unassembled WGS sequence"/>
</dbReference>
<keyword evidence="1" id="KW-1133">Transmembrane helix</keyword>
<keyword evidence="1" id="KW-0812">Transmembrane</keyword>
<comment type="caution">
    <text evidence="2">The sequence shown here is derived from an EMBL/GenBank/DDBJ whole genome shotgun (WGS) entry which is preliminary data.</text>
</comment>
<feature type="transmembrane region" description="Helical" evidence="1">
    <location>
        <begin position="6"/>
        <end position="21"/>
    </location>
</feature>
<accession>A0A920CSY6</accession>
<evidence type="ECO:0000313" key="3">
    <source>
        <dbReference type="Proteomes" id="UP000682811"/>
    </source>
</evidence>
<reference evidence="2 3" key="1">
    <citation type="submission" date="2021-03" db="EMBL/GenBank/DDBJ databases">
        <title>Antimicrobial resistance genes in bacteria isolated from Japanese honey, and their potential for conferring macrolide and lincosamide resistance in the American foulbrood pathogen Paenibacillus larvae.</title>
        <authorList>
            <person name="Okamoto M."/>
            <person name="Kumagai M."/>
            <person name="Kanamori H."/>
            <person name="Takamatsu D."/>
        </authorList>
    </citation>
    <scope>NUCLEOTIDE SEQUENCE [LARGE SCALE GENOMIC DNA]</scope>
    <source>
        <strain evidence="2 3">J34TS1</strain>
    </source>
</reference>
<evidence type="ECO:0000313" key="2">
    <source>
        <dbReference type="EMBL" id="GIO48654.1"/>
    </source>
</evidence>
<feature type="transmembrane region" description="Helical" evidence="1">
    <location>
        <begin position="91"/>
        <end position="122"/>
    </location>
</feature>
<protein>
    <recommendedName>
        <fullName evidence="4">DUF1453 family protein</fullName>
    </recommendedName>
</protein>
<keyword evidence="1" id="KW-0472">Membrane</keyword>
<organism evidence="2 3">
    <name type="scientific">Paenibacillus azoreducens</name>
    <dbReference type="NCBI Taxonomy" id="116718"/>
    <lineage>
        <taxon>Bacteria</taxon>
        <taxon>Bacillati</taxon>
        <taxon>Bacillota</taxon>
        <taxon>Bacilli</taxon>
        <taxon>Bacillales</taxon>
        <taxon>Paenibacillaceae</taxon>
        <taxon>Paenibacillus</taxon>
    </lineage>
</organism>
<feature type="transmembrane region" description="Helical" evidence="1">
    <location>
        <begin position="142"/>
        <end position="160"/>
    </location>
</feature>
<name>A0A920CSY6_9BACL</name>
<gene>
    <name evidence="2" type="ORF">J34TS1_34190</name>
</gene>
<sequence length="188" mass="21362">MPKIAIIVLGIVIILIIRQLIPKKIDSFDLLGMPIMALIRTWIGLPDGFDTVVALEFICLLALGTAVGYFQARKTRVFRRERDNQLCSVGGYAYIVGWVVMLLGRVIILFGFHFAGLTAAFHEGNEQFINEIIRILSQAGDWLVWSAILASSIIYTATLYKKYPDIKGFVHQRIKQIIHDTNRRGDWR</sequence>
<keyword evidence="3" id="KW-1185">Reference proteome</keyword>
<dbReference type="AlphaFoldDB" id="A0A920CSY6"/>
<evidence type="ECO:0008006" key="4">
    <source>
        <dbReference type="Google" id="ProtNLM"/>
    </source>
</evidence>
<evidence type="ECO:0000256" key="1">
    <source>
        <dbReference type="SAM" id="Phobius"/>
    </source>
</evidence>
<proteinExistence type="predicted"/>
<feature type="transmembrane region" description="Helical" evidence="1">
    <location>
        <begin position="51"/>
        <end position="70"/>
    </location>
</feature>
<dbReference type="EMBL" id="BORT01000015">
    <property type="protein sequence ID" value="GIO48654.1"/>
    <property type="molecule type" value="Genomic_DNA"/>
</dbReference>